<feature type="transmembrane region" description="Helical" evidence="1">
    <location>
        <begin position="97"/>
        <end position="114"/>
    </location>
</feature>
<dbReference type="PATRIC" id="fig|319652.3.peg.1254"/>
<feature type="transmembrane region" description="Helical" evidence="1">
    <location>
        <begin position="164"/>
        <end position="191"/>
    </location>
</feature>
<accession>A0A0R2IND5</accession>
<dbReference type="InterPro" id="IPR007163">
    <property type="entry name" value="VCA0040-like"/>
</dbReference>
<dbReference type="PANTHER" id="PTHR37308:SF1">
    <property type="entry name" value="POLYPRENYL-PHOSPHATE TRANSPORTER"/>
    <property type="match status" value="1"/>
</dbReference>
<evidence type="ECO:0000256" key="1">
    <source>
        <dbReference type="SAM" id="Phobius"/>
    </source>
</evidence>
<dbReference type="EMBL" id="JQBR01000004">
    <property type="protein sequence ID" value="KRN66649.1"/>
    <property type="molecule type" value="Genomic_DNA"/>
</dbReference>
<evidence type="ECO:0000313" key="3">
    <source>
        <dbReference type="Proteomes" id="UP000051568"/>
    </source>
</evidence>
<dbReference type="Proteomes" id="UP000051568">
    <property type="component" value="Unassembled WGS sequence"/>
</dbReference>
<dbReference type="AlphaFoldDB" id="A0A0R2IND5"/>
<keyword evidence="1" id="KW-1133">Transmembrane helix</keyword>
<keyword evidence="3" id="KW-1185">Reference proteome</keyword>
<evidence type="ECO:0008006" key="4">
    <source>
        <dbReference type="Google" id="ProtNLM"/>
    </source>
</evidence>
<evidence type="ECO:0000313" key="2">
    <source>
        <dbReference type="EMBL" id="KRN66649.1"/>
    </source>
</evidence>
<dbReference type="OrthoDB" id="9793746at2"/>
<feature type="transmembrane region" description="Helical" evidence="1">
    <location>
        <begin position="26"/>
        <end position="49"/>
    </location>
</feature>
<gene>
    <name evidence="2" type="ORF">IV80_GL001239</name>
</gene>
<dbReference type="RefSeq" id="WP_057750262.1">
    <property type="nucleotide sequence ID" value="NZ_BJVH01000002.1"/>
</dbReference>
<feature type="transmembrane region" description="Helical" evidence="1">
    <location>
        <begin position="198"/>
        <end position="217"/>
    </location>
</feature>
<dbReference type="PANTHER" id="PTHR37308">
    <property type="entry name" value="INTEGRAL MEMBRANE PROTEIN"/>
    <property type="match status" value="1"/>
</dbReference>
<name>A0A0R2IND5_9LACO</name>
<keyword evidence="1" id="KW-0472">Membrane</keyword>
<organism evidence="2 3">
    <name type="scientific">Pediococcus cellicola</name>
    <dbReference type="NCBI Taxonomy" id="319652"/>
    <lineage>
        <taxon>Bacteria</taxon>
        <taxon>Bacillati</taxon>
        <taxon>Bacillota</taxon>
        <taxon>Bacilli</taxon>
        <taxon>Lactobacillales</taxon>
        <taxon>Lactobacillaceae</taxon>
        <taxon>Pediococcus</taxon>
    </lineage>
</organism>
<feature type="transmembrane region" description="Helical" evidence="1">
    <location>
        <begin position="259"/>
        <end position="279"/>
    </location>
</feature>
<feature type="transmembrane region" description="Helical" evidence="1">
    <location>
        <begin position="69"/>
        <end position="91"/>
    </location>
</feature>
<feature type="transmembrane region" description="Helical" evidence="1">
    <location>
        <begin position="223"/>
        <end position="247"/>
    </location>
</feature>
<keyword evidence="1" id="KW-0812">Transmembrane</keyword>
<proteinExistence type="predicted"/>
<feature type="transmembrane region" description="Helical" evidence="1">
    <location>
        <begin position="126"/>
        <end position="144"/>
    </location>
</feature>
<comment type="caution">
    <text evidence="2">The sequence shown here is derived from an EMBL/GenBank/DDBJ whole genome shotgun (WGS) entry which is preliminary data.</text>
</comment>
<feature type="transmembrane region" description="Helical" evidence="1">
    <location>
        <begin position="291"/>
        <end position="313"/>
    </location>
</feature>
<sequence length="321" mass="34991">MTGQMDERKEVKQIKTKAFVNAVKGFLIGIALVIPGLSGSMFAIVVGLYEKMVAAISSFRSHPRQNIKFLLPIMVGAIVGVLASTKLVLWLCEAFPVMSYGFFIGLVIGVLPFVYQKIRFQRLHLFDFVLIVLGFVFIMLVSHQGSTGLSDFVALTRLKSVSDWFTIGFAGLFAISMMMIPGISGAVMLMMVNQYGTIYNSVAKLVDTALFILVGKFDQARAAFGSVIILLPFIIGAFIGVILMAKILNYLLHRYAHRVYCAVLGIILAGIWILTELALKGASVSVQDGGTWLSAGFALIIFIVIGVLATIFLDKQDSSNV</sequence>
<protein>
    <recommendedName>
        <fullName evidence="4">Integral membrane protein</fullName>
    </recommendedName>
</protein>
<dbReference type="Pfam" id="PF04018">
    <property type="entry name" value="VCA0040-like"/>
    <property type="match status" value="1"/>
</dbReference>
<dbReference type="STRING" id="319652.IV80_GL001239"/>
<reference evidence="2 3" key="1">
    <citation type="journal article" date="2015" name="Genome Announc.">
        <title>Expanding the biotechnology potential of lactobacilli through comparative genomics of 213 strains and associated genera.</title>
        <authorList>
            <person name="Sun Z."/>
            <person name="Harris H.M."/>
            <person name="McCann A."/>
            <person name="Guo C."/>
            <person name="Argimon S."/>
            <person name="Zhang W."/>
            <person name="Yang X."/>
            <person name="Jeffery I.B."/>
            <person name="Cooney J.C."/>
            <person name="Kagawa T.F."/>
            <person name="Liu W."/>
            <person name="Song Y."/>
            <person name="Salvetti E."/>
            <person name="Wrobel A."/>
            <person name="Rasinkangas P."/>
            <person name="Parkhill J."/>
            <person name="Rea M.C."/>
            <person name="O'Sullivan O."/>
            <person name="Ritari J."/>
            <person name="Douillard F.P."/>
            <person name="Paul Ross R."/>
            <person name="Yang R."/>
            <person name="Briner A.E."/>
            <person name="Felis G.E."/>
            <person name="de Vos W.M."/>
            <person name="Barrangou R."/>
            <person name="Klaenhammer T.R."/>
            <person name="Caufield P.W."/>
            <person name="Cui Y."/>
            <person name="Zhang H."/>
            <person name="O'Toole P.W."/>
        </authorList>
    </citation>
    <scope>NUCLEOTIDE SEQUENCE [LARGE SCALE GENOMIC DNA]</scope>
    <source>
        <strain evidence="2 3">DSM 17757</strain>
    </source>
</reference>